<evidence type="ECO:0000313" key="14">
    <source>
        <dbReference type="EMBL" id="MFB9831541.1"/>
    </source>
</evidence>
<keyword evidence="8" id="KW-0418">Kinase</keyword>
<dbReference type="InterPro" id="IPR011712">
    <property type="entry name" value="Sig_transdc_His_kin_sub3_dim/P"/>
</dbReference>
<dbReference type="RefSeq" id="WP_378195840.1">
    <property type="nucleotide sequence ID" value="NZ_JBHLZP010000020.1"/>
</dbReference>
<dbReference type="CDD" id="cd19410">
    <property type="entry name" value="HK9-like_sensor"/>
    <property type="match status" value="1"/>
</dbReference>
<dbReference type="InterPro" id="IPR036890">
    <property type="entry name" value="HATPase_C_sf"/>
</dbReference>
<keyword evidence="7" id="KW-0547">Nucleotide-binding</keyword>
<organism evidence="14 15">
    <name type="scientific">Actinoallomurus acaciae</name>
    <dbReference type="NCBI Taxonomy" id="502577"/>
    <lineage>
        <taxon>Bacteria</taxon>
        <taxon>Bacillati</taxon>
        <taxon>Actinomycetota</taxon>
        <taxon>Actinomycetes</taxon>
        <taxon>Streptosporangiales</taxon>
        <taxon>Thermomonosporaceae</taxon>
        <taxon>Actinoallomurus</taxon>
    </lineage>
</organism>
<dbReference type="PANTHER" id="PTHR24421:SF10">
    <property type="entry name" value="NITRATE_NITRITE SENSOR PROTEIN NARQ"/>
    <property type="match status" value="1"/>
</dbReference>
<evidence type="ECO:0000259" key="13">
    <source>
        <dbReference type="PROSITE" id="PS50885"/>
    </source>
</evidence>
<dbReference type="Gene3D" id="6.10.340.10">
    <property type="match status" value="1"/>
</dbReference>
<comment type="caution">
    <text evidence="14">The sequence shown here is derived from an EMBL/GenBank/DDBJ whole genome shotgun (WGS) entry which is preliminary data.</text>
</comment>
<dbReference type="SUPFAM" id="SSF55874">
    <property type="entry name" value="ATPase domain of HSP90 chaperone/DNA topoisomerase II/histidine kinase"/>
    <property type="match status" value="1"/>
</dbReference>
<keyword evidence="11" id="KW-0902">Two-component regulatory system</keyword>
<evidence type="ECO:0000313" key="15">
    <source>
        <dbReference type="Proteomes" id="UP001589627"/>
    </source>
</evidence>
<keyword evidence="5" id="KW-0808">Transferase</keyword>
<keyword evidence="12" id="KW-0472">Membrane</keyword>
<dbReference type="InterPro" id="IPR003660">
    <property type="entry name" value="HAMP_dom"/>
</dbReference>
<keyword evidence="10 12" id="KW-1133">Transmembrane helix</keyword>
<dbReference type="SMART" id="SM00304">
    <property type="entry name" value="HAMP"/>
    <property type="match status" value="1"/>
</dbReference>
<proteinExistence type="predicted"/>
<evidence type="ECO:0000256" key="3">
    <source>
        <dbReference type="ARBA" id="ARBA00012438"/>
    </source>
</evidence>
<dbReference type="SUPFAM" id="SSF158472">
    <property type="entry name" value="HAMP domain-like"/>
    <property type="match status" value="1"/>
</dbReference>
<dbReference type="Pfam" id="PF07730">
    <property type="entry name" value="HisKA_3"/>
    <property type="match status" value="1"/>
</dbReference>
<evidence type="ECO:0000256" key="12">
    <source>
        <dbReference type="SAM" id="Phobius"/>
    </source>
</evidence>
<evidence type="ECO:0000256" key="1">
    <source>
        <dbReference type="ARBA" id="ARBA00000085"/>
    </source>
</evidence>
<feature type="transmembrane region" description="Helical" evidence="12">
    <location>
        <begin position="176"/>
        <end position="198"/>
    </location>
</feature>
<keyword evidence="6 12" id="KW-0812">Transmembrane</keyword>
<feature type="domain" description="HAMP" evidence="13">
    <location>
        <begin position="202"/>
        <end position="252"/>
    </location>
</feature>
<dbReference type="Pfam" id="PF02518">
    <property type="entry name" value="HATPase_c"/>
    <property type="match status" value="1"/>
</dbReference>
<gene>
    <name evidence="14" type="ORF">ACFFNX_04980</name>
</gene>
<dbReference type="PANTHER" id="PTHR24421">
    <property type="entry name" value="NITRATE/NITRITE SENSOR PROTEIN NARX-RELATED"/>
    <property type="match status" value="1"/>
</dbReference>
<evidence type="ECO:0000256" key="9">
    <source>
        <dbReference type="ARBA" id="ARBA00022840"/>
    </source>
</evidence>
<evidence type="ECO:0000256" key="7">
    <source>
        <dbReference type="ARBA" id="ARBA00022741"/>
    </source>
</evidence>
<dbReference type="SMART" id="SM00387">
    <property type="entry name" value="HATPase_c"/>
    <property type="match status" value="1"/>
</dbReference>
<reference evidence="14 15" key="1">
    <citation type="submission" date="2024-09" db="EMBL/GenBank/DDBJ databases">
        <authorList>
            <person name="Sun Q."/>
            <person name="Mori K."/>
        </authorList>
    </citation>
    <scope>NUCLEOTIDE SEQUENCE [LARGE SCALE GENOMIC DNA]</scope>
    <source>
        <strain evidence="14 15">TBRC 0563</strain>
    </source>
</reference>
<evidence type="ECO:0000256" key="10">
    <source>
        <dbReference type="ARBA" id="ARBA00022989"/>
    </source>
</evidence>
<accession>A0ABV5YAE5</accession>
<keyword evidence="4" id="KW-0597">Phosphoprotein</keyword>
<evidence type="ECO:0000256" key="11">
    <source>
        <dbReference type="ARBA" id="ARBA00023012"/>
    </source>
</evidence>
<dbReference type="InterPro" id="IPR050482">
    <property type="entry name" value="Sensor_HK_TwoCompSys"/>
</dbReference>
<dbReference type="InterPro" id="IPR003594">
    <property type="entry name" value="HATPase_dom"/>
</dbReference>
<dbReference type="Gene3D" id="3.30.565.10">
    <property type="entry name" value="Histidine kinase-like ATPase, C-terminal domain"/>
    <property type="match status" value="1"/>
</dbReference>
<sequence>MALASALLALLIGGVFGFLAGAITVMRDTAMIARNSERVLAAAHDLERLVIDLETGQRGFLITRDEAYLEPWTAARAGFDTHAAQLDSLAAERHPEQAERAAKIVRDSRSYLREYSEPAVQATRQGAITEMSGTASTGEGKRRVDGIREQFDHFIRFEHGLAAERDARSDQAASRAVLVALGGIATSIVLITGFSGYLTRCVVRPVRRTSLMAVKVADGDFSVRMPETGNAEIGDLQHSFNTMAVSLERNRGELMASRARIVTSGDAVRRRIERDLHDGTQQRLVSLGLKLRMAESDVPPDQGHLREQLSRLATEVTEVVEELREISRGIHPPILSKRGLRPALATLARRSPIPVELQLRIDGKLPEPTEVAAYYVVSEALTNAAKHAQASCVWVEVAEVDGEIRLTVRDDGVGGADPARGSGLIGLRDRVEALGGTIRFTSPASGGTTLSARIPAG</sequence>
<comment type="catalytic activity">
    <reaction evidence="1">
        <text>ATP + protein L-histidine = ADP + protein N-phospho-L-histidine.</text>
        <dbReference type="EC" id="2.7.13.3"/>
    </reaction>
</comment>
<dbReference type="Pfam" id="PF05227">
    <property type="entry name" value="CHASE3"/>
    <property type="match status" value="1"/>
</dbReference>
<evidence type="ECO:0000256" key="5">
    <source>
        <dbReference type="ARBA" id="ARBA00022679"/>
    </source>
</evidence>
<dbReference type="EMBL" id="JBHLZP010000020">
    <property type="protein sequence ID" value="MFB9831541.1"/>
    <property type="molecule type" value="Genomic_DNA"/>
</dbReference>
<dbReference type="EC" id="2.7.13.3" evidence="3"/>
<dbReference type="PROSITE" id="PS50885">
    <property type="entry name" value="HAMP"/>
    <property type="match status" value="1"/>
</dbReference>
<keyword evidence="9" id="KW-0067">ATP-binding</keyword>
<keyword evidence="15" id="KW-1185">Reference proteome</keyword>
<dbReference type="InterPro" id="IPR007891">
    <property type="entry name" value="CHASE3"/>
</dbReference>
<protein>
    <recommendedName>
        <fullName evidence="3">histidine kinase</fullName>
        <ecNumber evidence="3">2.7.13.3</ecNumber>
    </recommendedName>
</protein>
<evidence type="ECO:0000256" key="6">
    <source>
        <dbReference type="ARBA" id="ARBA00022692"/>
    </source>
</evidence>
<dbReference type="Proteomes" id="UP001589627">
    <property type="component" value="Unassembled WGS sequence"/>
</dbReference>
<dbReference type="Pfam" id="PF00672">
    <property type="entry name" value="HAMP"/>
    <property type="match status" value="1"/>
</dbReference>
<name>A0ABV5YAE5_9ACTN</name>
<dbReference type="Gene3D" id="1.20.5.1930">
    <property type="match status" value="1"/>
</dbReference>
<evidence type="ECO:0000256" key="4">
    <source>
        <dbReference type="ARBA" id="ARBA00022553"/>
    </source>
</evidence>
<dbReference type="CDD" id="cd16917">
    <property type="entry name" value="HATPase_UhpB-NarQ-NarX-like"/>
    <property type="match status" value="1"/>
</dbReference>
<comment type="subcellular location">
    <subcellularLocation>
        <location evidence="2">Membrane</location>
    </subcellularLocation>
</comment>
<dbReference type="CDD" id="cd06225">
    <property type="entry name" value="HAMP"/>
    <property type="match status" value="1"/>
</dbReference>
<evidence type="ECO:0000256" key="8">
    <source>
        <dbReference type="ARBA" id="ARBA00022777"/>
    </source>
</evidence>
<evidence type="ECO:0000256" key="2">
    <source>
        <dbReference type="ARBA" id="ARBA00004370"/>
    </source>
</evidence>